<feature type="domain" description="Mannan-binding protein" evidence="1">
    <location>
        <begin position="164"/>
        <end position="196"/>
    </location>
</feature>
<evidence type="ECO:0008006" key="5">
    <source>
        <dbReference type="Google" id="ProtNLM"/>
    </source>
</evidence>
<keyword evidence="4" id="KW-1185">Reference proteome</keyword>
<dbReference type="Gene3D" id="3.30.1490.230">
    <property type="match status" value="2"/>
</dbReference>
<feature type="domain" description="SnoaL-like" evidence="2">
    <location>
        <begin position="5"/>
        <end position="115"/>
    </location>
</feature>
<protein>
    <recommendedName>
        <fullName evidence="5">SnoaL-like domain-containing protein</fullName>
    </recommendedName>
</protein>
<evidence type="ECO:0000313" key="4">
    <source>
        <dbReference type="Proteomes" id="UP001240984"/>
    </source>
</evidence>
<dbReference type="InterPro" id="IPR032710">
    <property type="entry name" value="NTF2-like_dom_sf"/>
</dbReference>
<dbReference type="EMBL" id="JAUSRA010000001">
    <property type="protein sequence ID" value="MDP9793886.1"/>
    <property type="molecule type" value="Genomic_DNA"/>
</dbReference>
<dbReference type="InterPro" id="IPR021992">
    <property type="entry name" value="MVL"/>
</dbReference>
<organism evidence="3 4">
    <name type="scientific">Catenuloplanes nepalensis</name>
    <dbReference type="NCBI Taxonomy" id="587533"/>
    <lineage>
        <taxon>Bacteria</taxon>
        <taxon>Bacillati</taxon>
        <taxon>Actinomycetota</taxon>
        <taxon>Actinomycetes</taxon>
        <taxon>Micromonosporales</taxon>
        <taxon>Micromonosporaceae</taxon>
        <taxon>Catenuloplanes</taxon>
    </lineage>
</organism>
<dbReference type="InterPro" id="IPR037401">
    <property type="entry name" value="SnoaL-like"/>
</dbReference>
<dbReference type="Pfam" id="PF12151">
    <property type="entry name" value="MVL"/>
    <property type="match status" value="2"/>
</dbReference>
<accession>A0ABT9MR22</accession>
<evidence type="ECO:0000259" key="1">
    <source>
        <dbReference type="Pfam" id="PF12151"/>
    </source>
</evidence>
<feature type="domain" description="Mannan-binding protein" evidence="1">
    <location>
        <begin position="225"/>
        <end position="258"/>
    </location>
</feature>
<dbReference type="Proteomes" id="UP001240984">
    <property type="component" value="Unassembled WGS sequence"/>
</dbReference>
<dbReference type="RefSeq" id="WP_306828980.1">
    <property type="nucleotide sequence ID" value="NZ_JAUSRA010000001.1"/>
</dbReference>
<evidence type="ECO:0000259" key="2">
    <source>
        <dbReference type="Pfam" id="PF13577"/>
    </source>
</evidence>
<reference evidence="3 4" key="1">
    <citation type="submission" date="2023-07" db="EMBL/GenBank/DDBJ databases">
        <title>Sequencing the genomes of 1000 actinobacteria strains.</title>
        <authorList>
            <person name="Klenk H.-P."/>
        </authorList>
    </citation>
    <scope>NUCLEOTIDE SEQUENCE [LARGE SCALE GENOMIC DNA]</scope>
    <source>
        <strain evidence="3 4">DSM 44710</strain>
    </source>
</reference>
<dbReference type="SUPFAM" id="SSF54427">
    <property type="entry name" value="NTF2-like"/>
    <property type="match status" value="1"/>
</dbReference>
<gene>
    <name evidence="3" type="ORF">J2S43_002398</name>
</gene>
<evidence type="ECO:0000313" key="3">
    <source>
        <dbReference type="EMBL" id="MDP9793886.1"/>
    </source>
</evidence>
<sequence>MIALKSKQEITELLTMCANAADADAWANCFTEDGVLREPSGTFVARTRFGVGLPAGARRHFLSGITMDVDGDTAHSRCSFQIVVTPPDGPSVIARVGEYRDRLRRAGRGWLISERIVVIDGDEQPYEGAGDFAESALTPMEPVSVKGGPGTYKVTVPAGPLWNNDHAQRVGPMIAAAHFGRFTGQWRTMVPGVMSVVEIELTGTPTGDAEFTMDVPAGPIWNHEDAKEKCPAVCASYGGTWNGHWTTVVPGRFSVAGCTFRI</sequence>
<name>A0ABT9MR22_9ACTN</name>
<dbReference type="Gene3D" id="3.10.450.50">
    <property type="match status" value="1"/>
</dbReference>
<comment type="caution">
    <text evidence="3">The sequence shown here is derived from an EMBL/GenBank/DDBJ whole genome shotgun (WGS) entry which is preliminary data.</text>
</comment>
<dbReference type="Pfam" id="PF13577">
    <property type="entry name" value="SnoaL_4"/>
    <property type="match status" value="1"/>
</dbReference>
<dbReference type="InterPro" id="IPR053754">
    <property type="entry name" value="OligoMan_bind_ChitinaseAct_sf"/>
</dbReference>
<proteinExistence type="predicted"/>